<keyword evidence="1" id="KW-0472">Membrane</keyword>
<evidence type="ECO:0000259" key="2">
    <source>
        <dbReference type="Pfam" id="PF03779"/>
    </source>
</evidence>
<dbReference type="Pfam" id="PF03779">
    <property type="entry name" value="SPW"/>
    <property type="match status" value="1"/>
</dbReference>
<comment type="caution">
    <text evidence="3">The sequence shown here is derived from an EMBL/GenBank/DDBJ whole genome shotgun (WGS) entry which is preliminary data.</text>
</comment>
<proteinExistence type="predicted"/>
<dbReference type="RefSeq" id="WP_204919130.1">
    <property type="nucleotide sequence ID" value="NZ_BAAAQP010000003.1"/>
</dbReference>
<dbReference type="InterPro" id="IPR005530">
    <property type="entry name" value="SPW"/>
</dbReference>
<feature type="transmembrane region" description="Helical" evidence="1">
    <location>
        <begin position="61"/>
        <end position="81"/>
    </location>
</feature>
<accession>A0ABS2RLX5</accession>
<reference evidence="3 4" key="1">
    <citation type="submission" date="2021-01" db="EMBL/GenBank/DDBJ databases">
        <title>Sequencing the genomes of 1000 actinobacteria strains.</title>
        <authorList>
            <person name="Klenk H.-P."/>
        </authorList>
    </citation>
    <scope>NUCLEOTIDE SEQUENCE [LARGE SCALE GENOMIC DNA]</scope>
    <source>
        <strain evidence="3 4">DSM 18662</strain>
    </source>
</reference>
<feature type="transmembrane region" description="Helical" evidence="1">
    <location>
        <begin position="36"/>
        <end position="54"/>
    </location>
</feature>
<keyword evidence="1" id="KW-0812">Transmembrane</keyword>
<evidence type="ECO:0000313" key="4">
    <source>
        <dbReference type="Proteomes" id="UP000704762"/>
    </source>
</evidence>
<gene>
    <name evidence="3" type="ORF">JOE57_002931</name>
</gene>
<organism evidence="3 4">
    <name type="scientific">Microlunatus panaciterrae</name>
    <dbReference type="NCBI Taxonomy" id="400768"/>
    <lineage>
        <taxon>Bacteria</taxon>
        <taxon>Bacillati</taxon>
        <taxon>Actinomycetota</taxon>
        <taxon>Actinomycetes</taxon>
        <taxon>Propionibacteriales</taxon>
        <taxon>Propionibacteriaceae</taxon>
        <taxon>Microlunatus</taxon>
    </lineage>
</organism>
<evidence type="ECO:0000313" key="3">
    <source>
        <dbReference type="EMBL" id="MBM7800010.1"/>
    </source>
</evidence>
<keyword evidence="1" id="KW-1133">Transmembrane helix</keyword>
<keyword evidence="4" id="KW-1185">Reference proteome</keyword>
<dbReference type="EMBL" id="JAFBCF010000001">
    <property type="protein sequence ID" value="MBM7800010.1"/>
    <property type="molecule type" value="Genomic_DNA"/>
</dbReference>
<protein>
    <submittedName>
        <fullName evidence="3">Uncharacterized membrane protein HdeD (DUF308 family)</fullName>
    </submittedName>
</protein>
<feature type="domain" description="SPW repeat-containing integral membrane" evidence="2">
    <location>
        <begin position="7"/>
        <end position="101"/>
    </location>
</feature>
<sequence length="119" mass="12555">MRKWTRWQDWVALAAGLYALLSPIWTQTTTRATWSLIGLGAVLAVTALWSLAAPGAVASEWIHAILGVLLIIAPFVLGFSGLMGMAITAWATGGVALIVGALGIPASNRVHHDQMVAHS</sequence>
<evidence type="ECO:0000256" key="1">
    <source>
        <dbReference type="SAM" id="Phobius"/>
    </source>
</evidence>
<name>A0ABS2RLX5_9ACTN</name>
<feature type="transmembrane region" description="Helical" evidence="1">
    <location>
        <begin position="87"/>
        <end position="106"/>
    </location>
</feature>
<dbReference type="Proteomes" id="UP000704762">
    <property type="component" value="Unassembled WGS sequence"/>
</dbReference>